<feature type="domain" description="Fe-containing alcohol dehydrogenase-like C-terminal" evidence="4">
    <location>
        <begin position="187"/>
        <end position="380"/>
    </location>
</feature>
<dbReference type="Pfam" id="PF25137">
    <property type="entry name" value="ADH_Fe_C"/>
    <property type="match status" value="1"/>
</dbReference>
<sequence length="384" mass="42161">MKNFIFTNPTKLIFGKDSIARITNFLPKDAIILLTYGGGSIMKNGIYDQVMEQLKGFKVVPFGGIEANPDIVTLKKAIELGRKEKINFILAVGGGSVIDGSKLIAIAIPSTTPAWDIVKTGKFEGAIPFGTVLTVPATGSEMNSGAVISNRETKEKFGFYGTFPLFSVMDPTYAYTLSKHQISCGIADAFMHVCEQYLTYPDQSGVMDRMSEGILLNLIDISKSQDKLAEHDYDTFCEYMLSATIALNGFLSMGTAQDWLAHMIGHEITALTGITHGASLAMVYPSVLRVMRPHKEGKILQYAKRVWGIEGDNTDEIVTKAISKTEEFFRSLGLAANMAEGKVDQSVADEIIRRMEERGHKYGEGRIASVEEVKVILKDSLSQK</sequence>
<proteinExistence type="inferred from homology"/>
<dbReference type="GO" id="GO:1990002">
    <property type="term" value="F:methylglyoxal reductase (NADPH) (acetol producing) activity"/>
    <property type="evidence" value="ECO:0007669"/>
    <property type="project" value="TreeGrafter"/>
</dbReference>
<evidence type="ECO:0000256" key="1">
    <source>
        <dbReference type="ARBA" id="ARBA00007358"/>
    </source>
</evidence>
<dbReference type="PANTHER" id="PTHR43633:SF1">
    <property type="entry name" value="ALCOHOL DEHYDROGENASE YQHD"/>
    <property type="match status" value="1"/>
</dbReference>
<dbReference type="GO" id="GO:0008106">
    <property type="term" value="F:alcohol dehydrogenase (NADP+) activity"/>
    <property type="evidence" value="ECO:0007669"/>
    <property type="project" value="TreeGrafter"/>
</dbReference>
<dbReference type="InterPro" id="IPR044731">
    <property type="entry name" value="BDH-like"/>
</dbReference>
<dbReference type="Gene3D" id="3.40.50.1970">
    <property type="match status" value="1"/>
</dbReference>
<dbReference type="AlphaFoldDB" id="A0A0A2ESG1"/>
<dbReference type="OrthoDB" id="9801156at2"/>
<gene>
    <name evidence="5" type="ORF">HQ35_05580</name>
</gene>
<keyword evidence="2" id="KW-0560">Oxidoreductase</keyword>
<evidence type="ECO:0000256" key="2">
    <source>
        <dbReference type="ARBA" id="ARBA00023002"/>
    </source>
</evidence>
<dbReference type="Proteomes" id="UP000030125">
    <property type="component" value="Unassembled WGS sequence"/>
</dbReference>
<reference evidence="5 6" key="1">
    <citation type="submission" date="2014-08" db="EMBL/GenBank/DDBJ databases">
        <title>Porphyromonas cangingivalis strain:COT-109_OH1386 Genome sequencing.</title>
        <authorList>
            <person name="Wallis C."/>
            <person name="Deusch O."/>
            <person name="O'Flynn C."/>
            <person name="Davis I."/>
            <person name="Jospin G."/>
            <person name="Darling A.E."/>
            <person name="Coil D.A."/>
            <person name="Alexiev A."/>
            <person name="Horsfall A."/>
            <person name="Kirkwood N."/>
            <person name="Harris S."/>
            <person name="Eisen J.A."/>
        </authorList>
    </citation>
    <scope>NUCLEOTIDE SEQUENCE [LARGE SCALE GENOMIC DNA]</scope>
    <source>
        <strain evidence="6">COT-109 OH1386</strain>
    </source>
</reference>
<keyword evidence="6" id="KW-1185">Reference proteome</keyword>
<dbReference type="GO" id="GO:1990362">
    <property type="term" value="F:butanol dehydrogenase (NAD+) activity"/>
    <property type="evidence" value="ECO:0007669"/>
    <property type="project" value="InterPro"/>
</dbReference>
<dbReference type="PANTHER" id="PTHR43633">
    <property type="entry name" value="ALCOHOL DEHYDROGENASE YQHD"/>
    <property type="match status" value="1"/>
</dbReference>
<dbReference type="EMBL" id="JQJD01000040">
    <property type="protein sequence ID" value="KGN80435.1"/>
    <property type="molecule type" value="Genomic_DNA"/>
</dbReference>
<dbReference type="GO" id="GO:0046872">
    <property type="term" value="F:metal ion binding"/>
    <property type="evidence" value="ECO:0007669"/>
    <property type="project" value="InterPro"/>
</dbReference>
<comment type="caution">
    <text evidence="5">The sequence shown here is derived from an EMBL/GenBank/DDBJ whole genome shotgun (WGS) entry which is preliminary data.</text>
</comment>
<dbReference type="eggNOG" id="COG1979">
    <property type="taxonomic scope" value="Bacteria"/>
</dbReference>
<dbReference type="GO" id="GO:0005829">
    <property type="term" value="C:cytosol"/>
    <property type="evidence" value="ECO:0007669"/>
    <property type="project" value="TreeGrafter"/>
</dbReference>
<dbReference type="STRING" id="36874.HQ34_02040"/>
<dbReference type="FunFam" id="3.40.50.1970:FF:000003">
    <property type="entry name" value="Alcohol dehydrogenase, iron-containing"/>
    <property type="match status" value="1"/>
</dbReference>
<dbReference type="SUPFAM" id="SSF56796">
    <property type="entry name" value="Dehydroquinate synthase-like"/>
    <property type="match status" value="1"/>
</dbReference>
<evidence type="ECO:0000313" key="6">
    <source>
        <dbReference type="Proteomes" id="UP000030125"/>
    </source>
</evidence>
<evidence type="ECO:0000313" key="5">
    <source>
        <dbReference type="EMBL" id="KGN80435.1"/>
    </source>
</evidence>
<name>A0A0A2ESG1_PORCN</name>
<accession>A0A0A2ESG1</accession>
<organism evidence="5 6">
    <name type="scientific">Porphyromonas cangingivalis</name>
    <dbReference type="NCBI Taxonomy" id="36874"/>
    <lineage>
        <taxon>Bacteria</taxon>
        <taxon>Pseudomonadati</taxon>
        <taxon>Bacteroidota</taxon>
        <taxon>Bacteroidia</taxon>
        <taxon>Bacteroidales</taxon>
        <taxon>Porphyromonadaceae</taxon>
        <taxon>Porphyromonas</taxon>
    </lineage>
</organism>
<dbReference type="RefSeq" id="WP_036851639.1">
    <property type="nucleotide sequence ID" value="NZ_JQJD01000040.1"/>
</dbReference>
<feature type="domain" description="Alcohol dehydrogenase iron-type/glycerol dehydrogenase GldA" evidence="3">
    <location>
        <begin position="9"/>
        <end position="171"/>
    </location>
</feature>
<dbReference type="Pfam" id="PF00465">
    <property type="entry name" value="Fe-ADH"/>
    <property type="match status" value="1"/>
</dbReference>
<comment type="similarity">
    <text evidence="1">Belongs to the iron-containing alcohol dehydrogenase family.</text>
</comment>
<protein>
    <submittedName>
        <fullName evidence="5">Alcohol dehydrogenase</fullName>
    </submittedName>
</protein>
<dbReference type="Gene3D" id="1.20.1090.10">
    <property type="entry name" value="Dehydroquinate synthase-like - alpha domain"/>
    <property type="match status" value="1"/>
</dbReference>
<dbReference type="CDD" id="cd08187">
    <property type="entry name" value="BDH"/>
    <property type="match status" value="1"/>
</dbReference>
<dbReference type="InterPro" id="IPR001670">
    <property type="entry name" value="ADH_Fe/GldA"/>
</dbReference>
<dbReference type="InterPro" id="IPR056798">
    <property type="entry name" value="ADH_Fe_C"/>
</dbReference>
<evidence type="ECO:0000259" key="4">
    <source>
        <dbReference type="Pfam" id="PF25137"/>
    </source>
</evidence>
<evidence type="ECO:0000259" key="3">
    <source>
        <dbReference type="Pfam" id="PF00465"/>
    </source>
</evidence>